<organism evidence="2 3">
    <name type="scientific">Streptomyces griseiscabiei</name>
    <dbReference type="NCBI Taxonomy" id="2993540"/>
    <lineage>
        <taxon>Bacteria</taxon>
        <taxon>Bacillati</taxon>
        <taxon>Actinomycetota</taxon>
        <taxon>Actinomycetes</taxon>
        <taxon>Kitasatosporales</taxon>
        <taxon>Streptomycetaceae</taxon>
        <taxon>Streptomyces</taxon>
    </lineage>
</organism>
<proteinExistence type="predicted"/>
<evidence type="ECO:0000313" key="3">
    <source>
        <dbReference type="Proteomes" id="UP001271723"/>
    </source>
</evidence>
<dbReference type="Gene3D" id="3.40.50.12780">
    <property type="entry name" value="N-terminal domain of ligase-like"/>
    <property type="match status" value="1"/>
</dbReference>
<evidence type="ECO:0000256" key="1">
    <source>
        <dbReference type="SAM" id="MobiDB-lite"/>
    </source>
</evidence>
<sequence>MSSSVGGTECDTLIEDRLETDLDAGTRKVVARHFHPEAGSPYRLRRAARPDFDARGITRHERLTAFGPFPVDIPPSQDPADLVPLDVPRPPTGRVRDTGGTTGTPCRVFSTPAMLLHRGARRRRSFVTEGFAQGRTCLQATRTGPHLVDNGVGGVGPVCRAGVRRRHQRGGPARRAVRRTHALCAELPRR</sequence>
<dbReference type="RefSeq" id="WP_179203258.1">
    <property type="nucleotide sequence ID" value="NZ_JAGJBZ010000002.1"/>
</dbReference>
<dbReference type="Proteomes" id="UP001271723">
    <property type="component" value="Unassembled WGS sequence"/>
</dbReference>
<protein>
    <submittedName>
        <fullName evidence="2">Uncharacterized protein</fullName>
    </submittedName>
</protein>
<reference evidence="2 3" key="1">
    <citation type="journal article" date="2023" name="Microb. Genom.">
        <title>Mesoterricola silvestris gen. nov., sp. nov., Mesoterricola sediminis sp. nov., Geothrix oryzae sp. nov., Geothrix edaphica sp. nov., Geothrix rubra sp. nov., and Geothrix limicola sp. nov., six novel members of Acidobacteriota isolated from soils.</title>
        <authorList>
            <person name="Weisberg A.J."/>
            <person name="Pearce E."/>
            <person name="Kramer C.G."/>
            <person name="Chang J.H."/>
            <person name="Clarke C.R."/>
        </authorList>
    </citation>
    <scope>NUCLEOTIDE SEQUENCE [LARGE SCALE GENOMIC DNA]</scope>
    <source>
        <strain evidence="2 3">NRRL_B-2795</strain>
    </source>
</reference>
<keyword evidence="3" id="KW-1185">Reference proteome</keyword>
<evidence type="ECO:0000313" key="2">
    <source>
        <dbReference type="EMBL" id="MDX2911441.1"/>
    </source>
</evidence>
<dbReference type="EMBL" id="JARAVY010000008">
    <property type="protein sequence ID" value="MDX2911441.1"/>
    <property type="molecule type" value="Genomic_DNA"/>
</dbReference>
<dbReference type="InterPro" id="IPR042099">
    <property type="entry name" value="ANL_N_sf"/>
</dbReference>
<gene>
    <name evidence="2" type="ORF">PV517_22480</name>
</gene>
<comment type="caution">
    <text evidence="2">The sequence shown here is derived from an EMBL/GenBank/DDBJ whole genome shotgun (WGS) entry which is preliminary data.</text>
</comment>
<name>A0ABU4L6R6_9ACTN</name>
<accession>A0ABU4L6R6</accession>
<feature type="region of interest" description="Disordered" evidence="1">
    <location>
        <begin position="82"/>
        <end position="104"/>
    </location>
</feature>